<evidence type="ECO:0000313" key="2">
    <source>
        <dbReference type="Proteomes" id="UP001152562"/>
    </source>
</evidence>
<accession>A0A9P0SRE8</accession>
<keyword evidence="2" id="KW-1185">Reference proteome</keyword>
<protein>
    <submittedName>
        <fullName evidence="1">Uncharacterized protein</fullName>
    </submittedName>
</protein>
<gene>
    <name evidence="1" type="ORF">PIBRA_LOCUS1148</name>
</gene>
<evidence type="ECO:0000313" key="1">
    <source>
        <dbReference type="EMBL" id="CAH3925517.1"/>
    </source>
</evidence>
<dbReference type="AlphaFoldDB" id="A0A9P0SRE8"/>
<reference evidence="1" key="1">
    <citation type="submission" date="2022-05" db="EMBL/GenBank/DDBJ databases">
        <authorList>
            <person name="Okamura Y."/>
        </authorList>
    </citation>
    <scope>NUCLEOTIDE SEQUENCE</scope>
</reference>
<comment type="caution">
    <text evidence="1">The sequence shown here is derived from an EMBL/GenBank/DDBJ whole genome shotgun (WGS) entry which is preliminary data.</text>
</comment>
<proteinExistence type="predicted"/>
<dbReference type="EMBL" id="CALOZG010000001">
    <property type="protein sequence ID" value="CAH3925517.1"/>
    <property type="molecule type" value="Genomic_DNA"/>
</dbReference>
<name>A0A9P0SRE8_PIEBR</name>
<sequence>MLPSKKKPRLSKEEIALKKSIAAKVPLIVILLYYNTKRKKTLKYLKKKEKGQRMCIEDMTQLPKSAFNDIFCRE</sequence>
<organism evidence="1 2">
    <name type="scientific">Pieris brassicae</name>
    <name type="common">White butterfly</name>
    <name type="synonym">Large white butterfly</name>
    <dbReference type="NCBI Taxonomy" id="7116"/>
    <lineage>
        <taxon>Eukaryota</taxon>
        <taxon>Metazoa</taxon>
        <taxon>Ecdysozoa</taxon>
        <taxon>Arthropoda</taxon>
        <taxon>Hexapoda</taxon>
        <taxon>Insecta</taxon>
        <taxon>Pterygota</taxon>
        <taxon>Neoptera</taxon>
        <taxon>Endopterygota</taxon>
        <taxon>Lepidoptera</taxon>
        <taxon>Glossata</taxon>
        <taxon>Ditrysia</taxon>
        <taxon>Papilionoidea</taxon>
        <taxon>Pieridae</taxon>
        <taxon>Pierinae</taxon>
        <taxon>Pieris</taxon>
    </lineage>
</organism>
<dbReference type="Proteomes" id="UP001152562">
    <property type="component" value="Unassembled WGS sequence"/>
</dbReference>